<sequence length="156" mass="17190">MRRRSMNKIDLERNSAAAPPPIAGEEVICLFAFAQYDGALERRPPEAVLERRLILHRVGSVAALIGVVPVADYCGADAERRLADVAWLAPARAPSCRPRRLGGPMVIGVPGAFWHALREPRQPDGVHSCPCGDDRRIPAGRRRQGRMGATRFRPPR</sequence>
<dbReference type="AlphaFoldDB" id="A0A4U8Z7L1"/>
<accession>A0A4U8Z7L1</accession>
<organism evidence="2 3">
    <name type="scientific">Methylocella tundrae</name>
    <dbReference type="NCBI Taxonomy" id="227605"/>
    <lineage>
        <taxon>Bacteria</taxon>
        <taxon>Pseudomonadati</taxon>
        <taxon>Pseudomonadota</taxon>
        <taxon>Alphaproteobacteria</taxon>
        <taxon>Hyphomicrobiales</taxon>
        <taxon>Beijerinckiaceae</taxon>
        <taxon>Methylocella</taxon>
    </lineage>
</organism>
<reference evidence="2 3" key="1">
    <citation type="submission" date="2019-03" db="EMBL/GenBank/DDBJ databases">
        <authorList>
            <person name="Kox A.R. M."/>
        </authorList>
    </citation>
    <scope>NUCLEOTIDE SEQUENCE [LARGE SCALE GENOMIC DNA]</scope>
    <source>
        <strain evidence="2">MTUNDRAET4 annotated genome</strain>
        <plasmid evidence="3">2</plasmid>
    </source>
</reference>
<name>A0A4U8Z7L1_METTU</name>
<feature type="region of interest" description="Disordered" evidence="1">
    <location>
        <begin position="122"/>
        <end position="156"/>
    </location>
</feature>
<dbReference type="KEGG" id="mtun:MTUNDRAET4_0076.1"/>
<evidence type="ECO:0000256" key="1">
    <source>
        <dbReference type="SAM" id="MobiDB-lite"/>
    </source>
</evidence>
<gene>
    <name evidence="2" type="ORF">MTUNDRAET4_0076</name>
</gene>
<evidence type="ECO:0000313" key="3">
    <source>
        <dbReference type="Proteomes" id="UP000294360"/>
    </source>
</evidence>
<geneLocation type="plasmid" evidence="2 3">
    <name>2</name>
</geneLocation>
<dbReference type="EMBL" id="LR536451">
    <property type="protein sequence ID" value="VFU16386.1"/>
    <property type="molecule type" value="Genomic_DNA"/>
</dbReference>
<evidence type="ECO:0000313" key="2">
    <source>
        <dbReference type="EMBL" id="VFU16386.1"/>
    </source>
</evidence>
<proteinExistence type="predicted"/>
<dbReference type="Proteomes" id="UP000294360">
    <property type="component" value="Plasmid 2"/>
</dbReference>
<keyword evidence="2" id="KW-0614">Plasmid</keyword>
<protein>
    <submittedName>
        <fullName evidence="2">Uncharacterized protein</fullName>
    </submittedName>
</protein>